<gene>
    <name evidence="1" type="ORF">ACFFIZ_02700</name>
</gene>
<dbReference type="EMBL" id="JBHLWQ010000029">
    <property type="protein sequence ID" value="MFC0199260.1"/>
    <property type="molecule type" value="Genomic_DNA"/>
</dbReference>
<dbReference type="Proteomes" id="UP001589795">
    <property type="component" value="Unassembled WGS sequence"/>
</dbReference>
<keyword evidence="2" id="KW-1185">Reference proteome</keyword>
<protein>
    <submittedName>
        <fullName evidence="1">DNA-binding protein</fullName>
    </submittedName>
</protein>
<name>A0ABV6CEV1_9RHOB</name>
<proteinExistence type="predicted"/>
<accession>A0ABV6CEV1</accession>
<evidence type="ECO:0000313" key="1">
    <source>
        <dbReference type="EMBL" id="MFC0199260.1"/>
    </source>
</evidence>
<comment type="caution">
    <text evidence="1">The sequence shown here is derived from an EMBL/GenBank/DDBJ whole genome shotgun (WGS) entry which is preliminary data.</text>
</comment>
<evidence type="ECO:0000313" key="2">
    <source>
        <dbReference type="Proteomes" id="UP001589795"/>
    </source>
</evidence>
<organism evidence="1 2">
    <name type="scientific">Paracoccus rhizosphaerae</name>
    <dbReference type="NCBI Taxonomy" id="1133347"/>
    <lineage>
        <taxon>Bacteria</taxon>
        <taxon>Pseudomonadati</taxon>
        <taxon>Pseudomonadota</taxon>
        <taxon>Alphaproteobacteria</taxon>
        <taxon>Rhodobacterales</taxon>
        <taxon>Paracoccaceae</taxon>
        <taxon>Paracoccus</taxon>
    </lineage>
</organism>
<dbReference type="RefSeq" id="WP_265508631.1">
    <property type="nucleotide sequence ID" value="NZ_JAOTBE010000094.1"/>
</dbReference>
<dbReference type="GO" id="GO:0003677">
    <property type="term" value="F:DNA binding"/>
    <property type="evidence" value="ECO:0007669"/>
    <property type="project" value="UniProtKB-KW"/>
</dbReference>
<sequence>MSETDMKAPPLDVWRLDAVLEPAEVRGKLWGLPSIAAFLGISETTARRWAKKQEIPIYQPPGTMSYCAFQNELRQWRRTKPLE</sequence>
<reference evidence="1 2" key="1">
    <citation type="submission" date="2024-09" db="EMBL/GenBank/DDBJ databases">
        <authorList>
            <person name="Sun Q."/>
            <person name="Mori K."/>
        </authorList>
    </citation>
    <scope>NUCLEOTIDE SEQUENCE [LARGE SCALE GENOMIC DNA]</scope>
    <source>
        <strain evidence="1 2">CCM 7904</strain>
    </source>
</reference>
<keyword evidence="1" id="KW-0238">DNA-binding</keyword>